<proteinExistence type="predicted"/>
<dbReference type="Proteomes" id="UP000049455">
    <property type="component" value="Unassembled WGS sequence"/>
</dbReference>
<sequence>MSAPREKTMASEGALLRDPALRIDIAIGQISAGLPLSPQARRVTVKMTNLSAINAAVPHAIPEGMIGAIVTPRSDLVEGDRVAATREYLVTCAD</sequence>
<protein>
    <submittedName>
        <fullName evidence="1">Uncharacterized protein</fullName>
    </submittedName>
</protein>
<evidence type="ECO:0000313" key="1">
    <source>
        <dbReference type="EMBL" id="CUH24826.1"/>
    </source>
</evidence>
<dbReference type="EMBL" id="CYPR01000040">
    <property type="protein sequence ID" value="CUH24826.1"/>
    <property type="molecule type" value="Genomic_DNA"/>
</dbReference>
<name>A0A0M7B844_9RHOB</name>
<keyword evidence="2" id="KW-1185">Reference proteome</keyword>
<dbReference type="AlphaFoldDB" id="A0A0M7B844"/>
<gene>
    <name evidence="1" type="ORF">JSE7799_00677</name>
</gene>
<evidence type="ECO:0000313" key="2">
    <source>
        <dbReference type="Proteomes" id="UP000049455"/>
    </source>
</evidence>
<organism evidence="1 2">
    <name type="scientific">Jannaschia seosinensis</name>
    <dbReference type="NCBI Taxonomy" id="313367"/>
    <lineage>
        <taxon>Bacteria</taxon>
        <taxon>Pseudomonadati</taxon>
        <taxon>Pseudomonadota</taxon>
        <taxon>Alphaproteobacteria</taxon>
        <taxon>Rhodobacterales</taxon>
        <taxon>Roseobacteraceae</taxon>
        <taxon>Jannaschia</taxon>
    </lineage>
</organism>
<reference evidence="1 2" key="1">
    <citation type="submission" date="2015-09" db="EMBL/GenBank/DDBJ databases">
        <authorList>
            <person name="Jackson K.R."/>
            <person name="Lunt B.L."/>
            <person name="Fisher J.N.B."/>
            <person name="Gardner A.V."/>
            <person name="Bailey M.E."/>
            <person name="Deus L.M."/>
            <person name="Earl A.S."/>
            <person name="Gibby P.D."/>
            <person name="Hartmann K.A."/>
            <person name="Liu J.E."/>
            <person name="Manci A.M."/>
            <person name="Nielsen D.A."/>
            <person name="Solomon M.B."/>
            <person name="Breakwell D.P."/>
            <person name="Burnett S.H."/>
            <person name="Grose J.H."/>
        </authorList>
    </citation>
    <scope>NUCLEOTIDE SEQUENCE [LARGE SCALE GENOMIC DNA]</scope>
    <source>
        <strain evidence="1 2">CECT 7799</strain>
    </source>
</reference>
<accession>A0A0M7B844</accession>